<evidence type="ECO:0000256" key="2">
    <source>
        <dbReference type="ARBA" id="ARBA00022741"/>
    </source>
</evidence>
<keyword evidence="6" id="KW-1185">Reference proteome</keyword>
<accession>A0A8M1KDI8</accession>
<dbReference type="PROSITE" id="PS51720">
    <property type="entry name" value="G_AIG1"/>
    <property type="match status" value="2"/>
</dbReference>
<feature type="region of interest" description="Disordered" evidence="4">
    <location>
        <begin position="499"/>
        <end position="518"/>
    </location>
</feature>
<comment type="similarity">
    <text evidence="1">Belongs to the TRAFAC class TrmE-Era-EngA-EngB-Septin-like GTPase superfamily. AIG1/Toc34/Toc159-like paraseptin GTPase family. IAN subfamily.</text>
</comment>
<dbReference type="FunFam" id="3.40.50.300:FF:000366">
    <property type="entry name" value="GTPase, IMAP family member 2"/>
    <property type="match status" value="2"/>
</dbReference>
<dbReference type="GeneID" id="122129894"/>
<evidence type="ECO:0000313" key="7">
    <source>
        <dbReference type="RefSeq" id="XP_042560560.1"/>
    </source>
</evidence>
<gene>
    <name evidence="7" type="primary">LOC122129894</name>
</gene>
<dbReference type="Pfam" id="PF04548">
    <property type="entry name" value="AIG1"/>
    <property type="match status" value="2"/>
</dbReference>
<evidence type="ECO:0000259" key="5">
    <source>
        <dbReference type="PROSITE" id="PS51720"/>
    </source>
</evidence>
<dbReference type="CDD" id="cd01852">
    <property type="entry name" value="AIG1"/>
    <property type="match status" value="2"/>
</dbReference>
<proteinExistence type="inferred from homology"/>
<evidence type="ECO:0000313" key="6">
    <source>
        <dbReference type="Proteomes" id="UP000515152"/>
    </source>
</evidence>
<feature type="compositionally biased region" description="Basic and acidic residues" evidence="4">
    <location>
        <begin position="473"/>
        <end position="494"/>
    </location>
</feature>
<protein>
    <submittedName>
        <fullName evidence="7">FK506-binding protein 5-like</fullName>
    </submittedName>
</protein>
<sequence length="614" mass="71336">MPLLSAGLRIVLLGKSGAGKSATGNTILGKKVFKEDSFFDSATSVSRNESGRVFGRQITVVDTPGLFDTSKTPDELKSEIEKCVAMSVPGPHVFLLVIRLGVRFTEEERNAVKWIQENFGKRAAEFTMVLFTHADQLKGKSVEHNFNEDIRNIIDSCGGGYHSFNNLERDDQTQVEELLEKVDAMVEKNDGEHYTNKMYQESQRKMEEEEERKRQEEEERRKEDERKIREEERKQVEEDFRKAEEERKREEFYRKVVLKVIVAGLTLRCNLGFPTGLRIVLLGKSGAGKSATGNTILGKKVFKEDSTFESVTSVSLKESGTVFGRQIRVVDTPGLFDTSKTPDELKSEIEKCVNMSVPGPHVFLVVIRLGVRFTEEERNAVKWIQENFGKRAARFTMVLFTHADQLKGNTLEQNFNKDIWNLIDKCGRRYHSFNNLERDDQTQVEELLEKIDAMVENNDGEHYTNKMYQEAQSKMREEEERKRQEEENKRKEYERKIREDERKKAEEDHRKAEEERKKQEENEQFYRYVVIAFKGIISQQQVYKLVIDYIVGDLQPLSNVEKPSFIRLVTRERDDQTQVEELLEKIDAMVENTGNQYYQRDLETGQDVGYDGEE</sequence>
<reference evidence="7" key="1">
    <citation type="submission" date="2025-08" db="UniProtKB">
        <authorList>
            <consortium name="RefSeq"/>
        </authorList>
    </citation>
    <scope>IDENTIFICATION</scope>
</reference>
<feature type="region of interest" description="Disordered" evidence="4">
    <location>
        <begin position="190"/>
        <end position="241"/>
    </location>
</feature>
<organism evidence="6 7">
    <name type="scientific">Clupea harengus</name>
    <name type="common">Atlantic herring</name>
    <dbReference type="NCBI Taxonomy" id="7950"/>
    <lineage>
        <taxon>Eukaryota</taxon>
        <taxon>Metazoa</taxon>
        <taxon>Chordata</taxon>
        <taxon>Craniata</taxon>
        <taxon>Vertebrata</taxon>
        <taxon>Euteleostomi</taxon>
        <taxon>Actinopterygii</taxon>
        <taxon>Neopterygii</taxon>
        <taxon>Teleostei</taxon>
        <taxon>Clupei</taxon>
        <taxon>Clupeiformes</taxon>
        <taxon>Clupeoidei</taxon>
        <taxon>Clupeidae</taxon>
        <taxon>Clupea</taxon>
    </lineage>
</organism>
<dbReference type="RefSeq" id="XP_042560560.1">
    <property type="nucleotide sequence ID" value="XM_042704626.1"/>
</dbReference>
<keyword evidence="3" id="KW-0342">GTP-binding</keyword>
<feature type="region of interest" description="Disordered" evidence="4">
    <location>
        <begin position="471"/>
        <end position="494"/>
    </location>
</feature>
<dbReference type="KEGG" id="char:122129894"/>
<dbReference type="AlphaFoldDB" id="A0A8M1KDI8"/>
<feature type="domain" description="AIG1-type G" evidence="5">
    <location>
        <begin position="5"/>
        <end position="203"/>
    </location>
</feature>
<name>A0A8M1KDI8_CLUHA</name>
<evidence type="ECO:0000256" key="1">
    <source>
        <dbReference type="ARBA" id="ARBA00008535"/>
    </source>
</evidence>
<feature type="domain" description="AIG1-type G" evidence="5">
    <location>
        <begin position="274"/>
        <end position="472"/>
    </location>
</feature>
<dbReference type="OrthoDB" id="5985928at2759"/>
<dbReference type="InterPro" id="IPR045058">
    <property type="entry name" value="GIMA/IAN/Toc"/>
</dbReference>
<dbReference type="GO" id="GO:0005525">
    <property type="term" value="F:GTP binding"/>
    <property type="evidence" value="ECO:0007669"/>
    <property type="project" value="UniProtKB-KW"/>
</dbReference>
<feature type="compositionally biased region" description="Basic and acidic residues" evidence="4">
    <location>
        <begin position="202"/>
        <end position="241"/>
    </location>
</feature>
<evidence type="ECO:0000256" key="3">
    <source>
        <dbReference type="ARBA" id="ARBA00023134"/>
    </source>
</evidence>
<dbReference type="PANTHER" id="PTHR10903:SF188">
    <property type="entry name" value="GTPASE IMAP FAMILY MEMBER 2-LIKE-RELATED"/>
    <property type="match status" value="1"/>
</dbReference>
<dbReference type="Proteomes" id="UP000515152">
    <property type="component" value="Unplaced"/>
</dbReference>
<keyword evidence="2" id="KW-0547">Nucleotide-binding</keyword>
<dbReference type="PANTHER" id="PTHR10903">
    <property type="entry name" value="GTPASE, IMAP FAMILY MEMBER-RELATED"/>
    <property type="match status" value="1"/>
</dbReference>
<dbReference type="InterPro" id="IPR006703">
    <property type="entry name" value="G_AIG1"/>
</dbReference>
<evidence type="ECO:0000256" key="4">
    <source>
        <dbReference type="SAM" id="MobiDB-lite"/>
    </source>
</evidence>